<reference evidence="2" key="1">
    <citation type="journal article" date="2015" name="Genome Announc.">
        <title>Draft genome sequence of Talaromyces cellulolyticus strain Y-94, a source of lignocellulosic biomass-degrading enzymes.</title>
        <authorList>
            <person name="Fujii T."/>
            <person name="Koike H."/>
            <person name="Sawayama S."/>
            <person name="Yano S."/>
            <person name="Inoue H."/>
        </authorList>
    </citation>
    <scope>NUCLEOTIDE SEQUENCE [LARGE SCALE GENOMIC DNA]</scope>
    <source>
        <strain evidence="2">Y-94</strain>
    </source>
</reference>
<name>A0A510NVS7_TALPI</name>
<sequence length="148" mass="16256">MTKDQLSDKVSALSDLRITTLTRYVVGNQVLFAATWGKRTAEDWHGDWYYSIGKTGLDHGPFSDGYKAISLSVYSVNGAPVFDVVWQRYSGGGSDFVPTADGTAHLEPASFETTYKYETGRGFGPRAVVGYYYEGCGILYAGTFEKDS</sequence>
<dbReference type="AlphaFoldDB" id="A0A510NVS7"/>
<dbReference type="EMBL" id="DF933814">
    <property type="protein sequence ID" value="GAM36357.1"/>
    <property type="molecule type" value="Genomic_DNA"/>
</dbReference>
<dbReference type="InterPro" id="IPR049511">
    <property type="entry name" value="PGH-like_rpt"/>
</dbReference>
<dbReference type="Proteomes" id="UP000053095">
    <property type="component" value="Unassembled WGS sequence"/>
</dbReference>
<accession>A0A510NVS7</accession>
<organism evidence="1 2">
    <name type="scientific">Talaromyces pinophilus</name>
    <name type="common">Penicillium pinophilum</name>
    <dbReference type="NCBI Taxonomy" id="128442"/>
    <lineage>
        <taxon>Eukaryota</taxon>
        <taxon>Fungi</taxon>
        <taxon>Dikarya</taxon>
        <taxon>Ascomycota</taxon>
        <taxon>Pezizomycotina</taxon>
        <taxon>Eurotiomycetes</taxon>
        <taxon>Eurotiomycetidae</taxon>
        <taxon>Eurotiales</taxon>
        <taxon>Trichocomaceae</taxon>
        <taxon>Talaromyces</taxon>
        <taxon>Talaromyces sect. Talaromyces</taxon>
    </lineage>
</organism>
<gene>
    <name evidence="1" type="ORF">TCE0_018f05383</name>
</gene>
<proteinExistence type="predicted"/>
<dbReference type="Pfam" id="PF17660">
    <property type="entry name" value="BTRD1"/>
    <property type="match status" value="3"/>
</dbReference>
<protein>
    <submittedName>
        <fullName evidence="1">Uncharacterized protein</fullName>
    </submittedName>
</protein>
<evidence type="ECO:0000313" key="1">
    <source>
        <dbReference type="EMBL" id="GAM36357.1"/>
    </source>
</evidence>
<evidence type="ECO:0000313" key="2">
    <source>
        <dbReference type="Proteomes" id="UP000053095"/>
    </source>
</evidence>
<keyword evidence="2" id="KW-1185">Reference proteome</keyword>